<keyword evidence="3" id="KW-1185">Reference proteome</keyword>
<evidence type="ECO:0000313" key="3">
    <source>
        <dbReference type="Proteomes" id="UP001172101"/>
    </source>
</evidence>
<comment type="caution">
    <text evidence="2">The sequence shown here is derived from an EMBL/GenBank/DDBJ whole genome shotgun (WGS) entry which is preliminary data.</text>
</comment>
<feature type="region of interest" description="Disordered" evidence="1">
    <location>
        <begin position="1"/>
        <end position="23"/>
    </location>
</feature>
<organism evidence="2 3">
    <name type="scientific">Lasiosphaeria miniovina</name>
    <dbReference type="NCBI Taxonomy" id="1954250"/>
    <lineage>
        <taxon>Eukaryota</taxon>
        <taxon>Fungi</taxon>
        <taxon>Dikarya</taxon>
        <taxon>Ascomycota</taxon>
        <taxon>Pezizomycotina</taxon>
        <taxon>Sordariomycetes</taxon>
        <taxon>Sordariomycetidae</taxon>
        <taxon>Sordariales</taxon>
        <taxon>Lasiosphaeriaceae</taxon>
        <taxon>Lasiosphaeria</taxon>
    </lineage>
</organism>
<dbReference type="RefSeq" id="XP_060295528.1">
    <property type="nucleotide sequence ID" value="XM_060434743.1"/>
</dbReference>
<dbReference type="GeneID" id="85318013"/>
<evidence type="ECO:0000256" key="1">
    <source>
        <dbReference type="SAM" id="MobiDB-lite"/>
    </source>
</evidence>
<dbReference type="EMBL" id="JAUIRO010000005">
    <property type="protein sequence ID" value="KAK0714206.1"/>
    <property type="molecule type" value="Genomic_DNA"/>
</dbReference>
<protein>
    <submittedName>
        <fullName evidence="2">Uncharacterized protein</fullName>
    </submittedName>
</protein>
<sequence length="196" mass="22113">MPERDLRMEPEATVRDASTAPVSSDVPSVEYEVELLLPRSEAKLVETFRQEIRLCETDTQKFGKCIQKRDELLEENDGFILRLTAFENVMSVECTSYRGRKERARPLATPPGRIVTGDGAAKWDRFVGAAAVGSDAISKLLPPLKMVSLQWGKDFVQHYQLAGKGQNYCNKFSAAVKLHTLENGVRKLNQLLLRRF</sequence>
<gene>
    <name evidence="2" type="ORF">B0T26DRAFT_387359</name>
</gene>
<feature type="compositionally biased region" description="Basic and acidic residues" evidence="1">
    <location>
        <begin position="1"/>
        <end position="14"/>
    </location>
</feature>
<proteinExistence type="predicted"/>
<accession>A0AA40AE51</accession>
<reference evidence="2" key="1">
    <citation type="submission" date="2023-06" db="EMBL/GenBank/DDBJ databases">
        <title>Genome-scale phylogeny and comparative genomics of the fungal order Sordariales.</title>
        <authorList>
            <consortium name="Lawrence Berkeley National Laboratory"/>
            <person name="Hensen N."/>
            <person name="Bonometti L."/>
            <person name="Westerberg I."/>
            <person name="Brannstrom I.O."/>
            <person name="Guillou S."/>
            <person name="Cros-Aarteil S."/>
            <person name="Calhoun S."/>
            <person name="Haridas S."/>
            <person name="Kuo A."/>
            <person name="Mondo S."/>
            <person name="Pangilinan J."/>
            <person name="Riley R."/>
            <person name="LaButti K."/>
            <person name="Andreopoulos B."/>
            <person name="Lipzen A."/>
            <person name="Chen C."/>
            <person name="Yanf M."/>
            <person name="Daum C."/>
            <person name="Ng V."/>
            <person name="Clum A."/>
            <person name="Steindorff A."/>
            <person name="Ohm R."/>
            <person name="Martin F."/>
            <person name="Silar P."/>
            <person name="Natvig D."/>
            <person name="Lalanne C."/>
            <person name="Gautier V."/>
            <person name="Ament-velasquez S.L."/>
            <person name="Kruys A."/>
            <person name="Hutchinson M.I."/>
            <person name="Powell A.J."/>
            <person name="Barry K."/>
            <person name="Miller A.N."/>
            <person name="Grigoriev I.V."/>
            <person name="Debuchy R."/>
            <person name="Gladieux P."/>
            <person name="Thoren M.H."/>
            <person name="Johannesson H."/>
        </authorList>
    </citation>
    <scope>NUCLEOTIDE SEQUENCE</scope>
    <source>
        <strain evidence="2">SMH2392-1A</strain>
    </source>
</reference>
<dbReference type="AlphaFoldDB" id="A0AA40AE51"/>
<name>A0AA40AE51_9PEZI</name>
<dbReference type="Proteomes" id="UP001172101">
    <property type="component" value="Unassembled WGS sequence"/>
</dbReference>
<evidence type="ECO:0000313" key="2">
    <source>
        <dbReference type="EMBL" id="KAK0714206.1"/>
    </source>
</evidence>